<reference evidence="1" key="1">
    <citation type="journal article" date="2014" name="Int. J. Syst. Evol. Microbiol.">
        <title>Complete genome sequence of Corynebacterium casei LMG S-19264T (=DSM 44701T), isolated from a smear-ripened cheese.</title>
        <authorList>
            <consortium name="US DOE Joint Genome Institute (JGI-PGF)"/>
            <person name="Walter F."/>
            <person name="Albersmeier A."/>
            <person name="Kalinowski J."/>
            <person name="Ruckert C."/>
        </authorList>
    </citation>
    <scope>NUCLEOTIDE SEQUENCE</scope>
    <source>
        <strain evidence="1">JCM 14371</strain>
    </source>
</reference>
<organism evidence="1 2">
    <name type="scientific">Deinococcus aquiradiocola</name>
    <dbReference type="NCBI Taxonomy" id="393059"/>
    <lineage>
        <taxon>Bacteria</taxon>
        <taxon>Thermotogati</taxon>
        <taxon>Deinococcota</taxon>
        <taxon>Deinococci</taxon>
        <taxon>Deinococcales</taxon>
        <taxon>Deinococcaceae</taxon>
        <taxon>Deinococcus</taxon>
    </lineage>
</organism>
<name>A0A917P7B5_9DEIO</name>
<dbReference type="Proteomes" id="UP000635726">
    <property type="component" value="Unassembled WGS sequence"/>
</dbReference>
<comment type="caution">
    <text evidence="1">The sequence shown here is derived from an EMBL/GenBank/DDBJ whole genome shotgun (WGS) entry which is preliminary data.</text>
</comment>
<evidence type="ECO:0008006" key="3">
    <source>
        <dbReference type="Google" id="ProtNLM"/>
    </source>
</evidence>
<dbReference type="AlphaFoldDB" id="A0A917P7B5"/>
<reference evidence="1" key="2">
    <citation type="submission" date="2020-09" db="EMBL/GenBank/DDBJ databases">
        <authorList>
            <person name="Sun Q."/>
            <person name="Ohkuma M."/>
        </authorList>
    </citation>
    <scope>NUCLEOTIDE SEQUENCE</scope>
    <source>
        <strain evidence="1">JCM 14371</strain>
    </source>
</reference>
<dbReference type="RefSeq" id="WP_188960724.1">
    <property type="nucleotide sequence ID" value="NZ_BMOE01000001.1"/>
</dbReference>
<accession>A0A917P7B5</accession>
<evidence type="ECO:0000313" key="2">
    <source>
        <dbReference type="Proteomes" id="UP000635726"/>
    </source>
</evidence>
<proteinExistence type="predicted"/>
<evidence type="ECO:0000313" key="1">
    <source>
        <dbReference type="EMBL" id="GGJ65112.1"/>
    </source>
</evidence>
<keyword evidence="2" id="KW-1185">Reference proteome</keyword>
<gene>
    <name evidence="1" type="ORF">GCM10008939_06220</name>
</gene>
<sequence length="212" mass="23774">MHDLAAAFVTYVHHTHAGLGHVTDWRELAARLDVLVRPGIYNSCLPGTPTVITLQPDTYTGRWSYKPMHELAHVLLERSGIETEILRQAASREEAVTHIERMCHHAAGLLQMPAPLLTDATRRYGDTAATILHLRKHSRASLPAALRRWVYDQPDAQRAAFTTSGAYIADVATCNIYLPFWKYDRVAEVTLKHPDIHAQSIGTRQLLGVIAW</sequence>
<dbReference type="EMBL" id="BMOE01000001">
    <property type="protein sequence ID" value="GGJ65112.1"/>
    <property type="molecule type" value="Genomic_DNA"/>
</dbReference>
<protein>
    <recommendedName>
        <fullName evidence="3">IrrE N-terminal-like domain-containing protein</fullName>
    </recommendedName>
</protein>